<dbReference type="FunFam" id="3.40.50.300:FF:001025">
    <property type="entry name" value="ATPase family, AAA domain-containing 2B"/>
    <property type="match status" value="1"/>
</dbReference>
<feature type="domain" description="AAA+ ATPase" evidence="5">
    <location>
        <begin position="1"/>
        <end position="134"/>
    </location>
</feature>
<evidence type="ECO:0000313" key="7">
    <source>
        <dbReference type="Proteomes" id="UP000593567"/>
    </source>
</evidence>
<evidence type="ECO:0000256" key="2">
    <source>
        <dbReference type="ARBA" id="ARBA00022840"/>
    </source>
</evidence>
<dbReference type="GO" id="GO:0005737">
    <property type="term" value="C:cytoplasm"/>
    <property type="evidence" value="ECO:0007669"/>
    <property type="project" value="TreeGrafter"/>
</dbReference>
<comment type="similarity">
    <text evidence="4">Belongs to the AAA ATPase family.</text>
</comment>
<dbReference type="Pfam" id="PF00004">
    <property type="entry name" value="AAA"/>
    <property type="match status" value="1"/>
</dbReference>
<accession>A0A7J7JPU9</accession>
<dbReference type="GO" id="GO:0016887">
    <property type="term" value="F:ATP hydrolysis activity"/>
    <property type="evidence" value="ECO:0007669"/>
    <property type="project" value="InterPro"/>
</dbReference>
<protein>
    <submittedName>
        <fullName evidence="6">SPATA5</fullName>
    </submittedName>
</protein>
<evidence type="ECO:0000256" key="1">
    <source>
        <dbReference type="ARBA" id="ARBA00022741"/>
    </source>
</evidence>
<dbReference type="EMBL" id="VXIV02001955">
    <property type="protein sequence ID" value="KAF6028369.1"/>
    <property type="molecule type" value="Genomic_DNA"/>
</dbReference>
<name>A0A7J7JPU9_BUGNE</name>
<dbReference type="GO" id="GO:0005524">
    <property type="term" value="F:ATP binding"/>
    <property type="evidence" value="ECO:0007669"/>
    <property type="project" value="UniProtKB-KW"/>
</dbReference>
<dbReference type="InterPro" id="IPR003960">
    <property type="entry name" value="ATPase_AAA_CS"/>
</dbReference>
<dbReference type="Pfam" id="PF17862">
    <property type="entry name" value="AAA_lid_3"/>
    <property type="match status" value="1"/>
</dbReference>
<dbReference type="InterPro" id="IPR050168">
    <property type="entry name" value="AAA_ATPase_domain"/>
</dbReference>
<comment type="caution">
    <text evidence="6">The sequence shown here is derived from an EMBL/GenBank/DDBJ whole genome shotgun (WGS) entry which is preliminary data.</text>
</comment>
<keyword evidence="7" id="KW-1185">Reference proteome</keyword>
<evidence type="ECO:0000259" key="5">
    <source>
        <dbReference type="SMART" id="SM00382"/>
    </source>
</evidence>
<dbReference type="Gene3D" id="1.10.8.60">
    <property type="match status" value="1"/>
</dbReference>
<dbReference type="InterPro" id="IPR003959">
    <property type="entry name" value="ATPase_AAA_core"/>
</dbReference>
<keyword evidence="2 4" id="KW-0067">ATP-binding</keyword>
<sequence length="227" mass="25273">MYGPPGCSKTMVAKALATEMTLNFISIKGPELFNKWVGESERSVRELFRKARNAAPSIIFFDEIDAISVERKSQKSGGSGVGDRVLAQLLIELDGVEGNKAVTVVAATNRPDMIDKALLRPGRLNRLLYVPLPDASAREKIFKIRLESAPLADDVSYKELVESTEMYSGAEIVNVCNEAALIAMKEDFDIEFIQMRHFLGALSRVKPQTTQAMVRHYENYASQHSEF</sequence>
<dbReference type="OrthoDB" id="27435at2759"/>
<dbReference type="PANTHER" id="PTHR23077">
    <property type="entry name" value="AAA-FAMILY ATPASE"/>
    <property type="match status" value="1"/>
</dbReference>
<dbReference type="FunFam" id="1.10.8.60:FF:000038">
    <property type="entry name" value="spermatogenesis-associated protein 5-like protein 1"/>
    <property type="match status" value="1"/>
</dbReference>
<dbReference type="InterPro" id="IPR027417">
    <property type="entry name" value="P-loop_NTPase"/>
</dbReference>
<evidence type="ECO:0000256" key="4">
    <source>
        <dbReference type="RuleBase" id="RU003651"/>
    </source>
</evidence>
<reference evidence="6" key="1">
    <citation type="submission" date="2020-06" db="EMBL/GenBank/DDBJ databases">
        <title>Draft genome of Bugula neritina, a colonial animal packing powerful symbionts and potential medicines.</title>
        <authorList>
            <person name="Rayko M."/>
        </authorList>
    </citation>
    <scope>NUCLEOTIDE SEQUENCE [LARGE SCALE GENOMIC DNA]</scope>
    <source>
        <strain evidence="6">Kwan_BN1</strain>
    </source>
</reference>
<dbReference type="Gene3D" id="3.40.50.300">
    <property type="entry name" value="P-loop containing nucleotide triphosphate hydrolases"/>
    <property type="match status" value="1"/>
</dbReference>
<keyword evidence="3" id="KW-0175">Coiled coil</keyword>
<dbReference type="Proteomes" id="UP000593567">
    <property type="component" value="Unassembled WGS sequence"/>
</dbReference>
<keyword evidence="1 4" id="KW-0547">Nucleotide-binding</keyword>
<evidence type="ECO:0000256" key="3">
    <source>
        <dbReference type="ARBA" id="ARBA00023054"/>
    </source>
</evidence>
<dbReference type="SMART" id="SM00382">
    <property type="entry name" value="AAA"/>
    <property type="match status" value="1"/>
</dbReference>
<dbReference type="AlphaFoldDB" id="A0A7J7JPU9"/>
<proteinExistence type="inferred from homology"/>
<evidence type="ECO:0000313" key="6">
    <source>
        <dbReference type="EMBL" id="KAF6028369.1"/>
    </source>
</evidence>
<dbReference type="SUPFAM" id="SSF52540">
    <property type="entry name" value="P-loop containing nucleoside triphosphate hydrolases"/>
    <property type="match status" value="1"/>
</dbReference>
<dbReference type="PROSITE" id="PS00674">
    <property type="entry name" value="AAA"/>
    <property type="match status" value="1"/>
</dbReference>
<gene>
    <name evidence="6" type="ORF">EB796_013309</name>
</gene>
<dbReference type="InterPro" id="IPR003593">
    <property type="entry name" value="AAA+_ATPase"/>
</dbReference>
<organism evidence="6 7">
    <name type="scientific">Bugula neritina</name>
    <name type="common">Brown bryozoan</name>
    <name type="synonym">Sertularia neritina</name>
    <dbReference type="NCBI Taxonomy" id="10212"/>
    <lineage>
        <taxon>Eukaryota</taxon>
        <taxon>Metazoa</taxon>
        <taxon>Spiralia</taxon>
        <taxon>Lophotrochozoa</taxon>
        <taxon>Bryozoa</taxon>
        <taxon>Gymnolaemata</taxon>
        <taxon>Cheilostomatida</taxon>
        <taxon>Flustrina</taxon>
        <taxon>Buguloidea</taxon>
        <taxon>Bugulidae</taxon>
        <taxon>Bugula</taxon>
    </lineage>
</organism>
<dbReference type="PANTHER" id="PTHR23077:SF27">
    <property type="entry name" value="ATPASE FAMILY GENE 2 PROTEIN HOMOLOG A"/>
    <property type="match status" value="1"/>
</dbReference>
<dbReference type="InterPro" id="IPR041569">
    <property type="entry name" value="AAA_lid_3"/>
</dbReference>